<evidence type="ECO:0000313" key="2">
    <source>
        <dbReference type="EMBL" id="EEH48545.2"/>
    </source>
</evidence>
<dbReference type="AlphaFoldDB" id="C1GCA2"/>
<dbReference type="HOGENOM" id="CLU_2264543_0_0_1"/>
<keyword evidence="3" id="KW-1185">Reference proteome</keyword>
<accession>C1GCA2</accession>
<dbReference type="Proteomes" id="UP000001628">
    <property type="component" value="Unassembled WGS sequence"/>
</dbReference>
<protein>
    <submittedName>
        <fullName evidence="2">Uncharacterized protein</fullName>
    </submittedName>
</protein>
<feature type="compositionally biased region" description="Low complexity" evidence="1">
    <location>
        <begin position="80"/>
        <end position="90"/>
    </location>
</feature>
<dbReference type="EMBL" id="KN275961">
    <property type="protein sequence ID" value="EEH48545.2"/>
    <property type="molecule type" value="Genomic_DNA"/>
</dbReference>
<feature type="region of interest" description="Disordered" evidence="1">
    <location>
        <begin position="47"/>
        <end position="103"/>
    </location>
</feature>
<dbReference type="GeneID" id="22583705"/>
<sequence length="103" mass="11025">MVAFLDILKQLHPLRRWLQKKTIAKLLQTNTRCNVVKPLLAVNPAVTHSKYTSDPSPAEAASQDRKTDTGNNLGYRTKLSTSSCSSSSSSSGGGGGSAAFKSW</sequence>
<dbReference type="KEGG" id="pbn:PADG_04624"/>
<organism evidence="2 3">
    <name type="scientific">Paracoccidioides brasiliensis (strain Pb18)</name>
    <dbReference type="NCBI Taxonomy" id="502780"/>
    <lineage>
        <taxon>Eukaryota</taxon>
        <taxon>Fungi</taxon>
        <taxon>Dikarya</taxon>
        <taxon>Ascomycota</taxon>
        <taxon>Pezizomycotina</taxon>
        <taxon>Eurotiomycetes</taxon>
        <taxon>Eurotiomycetidae</taxon>
        <taxon>Onygenales</taxon>
        <taxon>Ajellomycetaceae</taxon>
        <taxon>Paracoccidioides</taxon>
    </lineage>
</organism>
<name>C1GCA2_PARBD</name>
<gene>
    <name evidence="2" type="ORF">PADG_04624</name>
</gene>
<evidence type="ECO:0000256" key="1">
    <source>
        <dbReference type="SAM" id="MobiDB-lite"/>
    </source>
</evidence>
<dbReference type="RefSeq" id="XP_010760076.1">
    <property type="nucleotide sequence ID" value="XM_010761774.1"/>
</dbReference>
<dbReference type="VEuPathDB" id="FungiDB:PADG_04624"/>
<proteinExistence type="predicted"/>
<reference evidence="2 3" key="1">
    <citation type="journal article" date="2011" name="PLoS Genet.">
        <title>Comparative genomic analysis of human fungal pathogens causing paracoccidioidomycosis.</title>
        <authorList>
            <person name="Desjardins C.A."/>
            <person name="Champion M.D."/>
            <person name="Holder J.W."/>
            <person name="Muszewska A."/>
            <person name="Goldberg J."/>
            <person name="Bailao A.M."/>
            <person name="Brigido M.M."/>
            <person name="Ferreira M.E."/>
            <person name="Garcia A.M."/>
            <person name="Grynberg M."/>
            <person name="Gujja S."/>
            <person name="Heiman D.I."/>
            <person name="Henn M.R."/>
            <person name="Kodira C.D."/>
            <person name="Leon-Narvaez H."/>
            <person name="Longo L.V."/>
            <person name="Ma L.J."/>
            <person name="Malavazi I."/>
            <person name="Matsuo A.L."/>
            <person name="Morais F.V."/>
            <person name="Pereira M."/>
            <person name="Rodriguez-Brito S."/>
            <person name="Sakthikumar S."/>
            <person name="Salem-Izacc S.M."/>
            <person name="Sykes S.M."/>
            <person name="Teixeira M.M."/>
            <person name="Vallejo M.C."/>
            <person name="Walter M.E."/>
            <person name="Yandava C."/>
            <person name="Young S."/>
            <person name="Zeng Q."/>
            <person name="Zucker J."/>
            <person name="Felipe M.S."/>
            <person name="Goldman G.H."/>
            <person name="Haas B.J."/>
            <person name="McEwen J.G."/>
            <person name="Nino-Vega G."/>
            <person name="Puccia R."/>
            <person name="San-Blas G."/>
            <person name="Soares C.M."/>
            <person name="Birren B.W."/>
            <person name="Cuomo C.A."/>
        </authorList>
    </citation>
    <scope>NUCLEOTIDE SEQUENCE [LARGE SCALE GENOMIC DNA]</scope>
    <source>
        <strain evidence="2 3">Pb18</strain>
    </source>
</reference>
<dbReference type="InParanoid" id="C1GCA2"/>
<evidence type="ECO:0000313" key="3">
    <source>
        <dbReference type="Proteomes" id="UP000001628"/>
    </source>
</evidence>